<dbReference type="Gene3D" id="1.10.10.830">
    <property type="entry name" value="Ile-tRNA synthetase CP2 domain-like"/>
    <property type="match status" value="1"/>
</dbReference>
<protein>
    <recommendedName>
        <fullName evidence="10">Isoleucine--tRNA ligase</fullName>
        <ecNumber evidence="10">6.1.1.5</ecNumber>
    </recommendedName>
    <alternativeName>
        <fullName evidence="10">Isoleucyl-tRNA synthetase</fullName>
        <shortName evidence="10">IleRS</shortName>
    </alternativeName>
</protein>
<keyword evidence="3 10" id="KW-0436">Ligase</keyword>
<dbReference type="InterPro" id="IPR002301">
    <property type="entry name" value="Ile-tRNA-ligase"/>
</dbReference>
<comment type="subcellular location">
    <subcellularLocation>
        <location evidence="10">Cytoplasm</location>
    </subcellularLocation>
</comment>
<dbReference type="EMBL" id="CP023173">
    <property type="protein sequence ID" value="ASZ09161.1"/>
    <property type="molecule type" value="Genomic_DNA"/>
</dbReference>
<dbReference type="FunFam" id="3.40.50.620:FF:000152">
    <property type="entry name" value="Isoleucine--tRNA ligase"/>
    <property type="match status" value="1"/>
</dbReference>
<dbReference type="SUPFAM" id="SSF52374">
    <property type="entry name" value="Nucleotidylyl transferase"/>
    <property type="match status" value="1"/>
</dbReference>
<keyword evidence="6 10" id="KW-0648">Protein biosynthesis</keyword>
<keyword evidence="5 10" id="KW-0067">ATP-binding</keyword>
<dbReference type="NCBIfam" id="TIGR00392">
    <property type="entry name" value="ileS"/>
    <property type="match status" value="1"/>
</dbReference>
<dbReference type="GO" id="GO:0008270">
    <property type="term" value="F:zinc ion binding"/>
    <property type="evidence" value="ECO:0007669"/>
    <property type="project" value="UniProtKB-UniRule"/>
</dbReference>
<reference evidence="13 14" key="1">
    <citation type="submission" date="2017-08" db="EMBL/GenBank/DDBJ databases">
        <title>Complete Genome Sequence of Mesoplasma chauliocola.</title>
        <authorList>
            <person name="Knight T.F.Jr."/>
            <person name="Citino T."/>
        </authorList>
    </citation>
    <scope>NUCLEOTIDE SEQUENCE [LARGE SCALE GENOMIC DNA]</scope>
    <source>
        <strain evidence="13 14">CHPA-2</strain>
    </source>
</reference>
<dbReference type="STRING" id="1336232.GCA_000518825_01496"/>
<feature type="binding site" evidence="10">
    <location>
        <position position="885"/>
    </location>
    <ligand>
        <name>Zn(2+)</name>
        <dbReference type="ChEBI" id="CHEBI:29105"/>
    </ligand>
</feature>
<evidence type="ECO:0000256" key="1">
    <source>
        <dbReference type="ARBA" id="ARBA00006887"/>
    </source>
</evidence>
<dbReference type="InterPro" id="IPR009080">
    <property type="entry name" value="tRNAsynth_Ia_anticodon-bd"/>
</dbReference>
<evidence type="ECO:0000256" key="7">
    <source>
        <dbReference type="ARBA" id="ARBA00023146"/>
    </source>
</evidence>
<dbReference type="PANTHER" id="PTHR42765">
    <property type="entry name" value="SOLEUCYL-TRNA SYNTHETASE"/>
    <property type="match status" value="1"/>
</dbReference>
<dbReference type="GO" id="GO:0004822">
    <property type="term" value="F:isoleucine-tRNA ligase activity"/>
    <property type="evidence" value="ECO:0007669"/>
    <property type="project" value="UniProtKB-UniRule"/>
</dbReference>
<dbReference type="HAMAP" id="MF_02002">
    <property type="entry name" value="Ile_tRNA_synth_type1"/>
    <property type="match status" value="1"/>
</dbReference>
<feature type="short sequence motif" description="'KMSKS' region" evidence="10">
    <location>
        <begin position="595"/>
        <end position="599"/>
    </location>
</feature>
<keyword evidence="2 10" id="KW-0963">Cytoplasm</keyword>
<proteinExistence type="inferred from homology"/>
<dbReference type="PANTHER" id="PTHR42765:SF1">
    <property type="entry name" value="ISOLEUCINE--TRNA LIGASE, MITOCHONDRIAL"/>
    <property type="match status" value="1"/>
</dbReference>
<dbReference type="KEGG" id="mchc:CK556_02205"/>
<dbReference type="GO" id="GO:0000049">
    <property type="term" value="F:tRNA binding"/>
    <property type="evidence" value="ECO:0007669"/>
    <property type="project" value="InterPro"/>
</dbReference>
<comment type="subunit">
    <text evidence="10">Monomer.</text>
</comment>
<comment type="function">
    <text evidence="8 10">Catalyzes the attachment of isoleucine to tRNA(Ile). As IleRS can inadvertently accommodate and process structurally similar amino acids such as valine, to avoid such errors it has two additional distinct tRNA(Ile)-dependent editing activities. One activity is designated as 'pretransfer' editing and involves the hydrolysis of activated Val-AMP. The other activity is designated 'posttransfer' editing and involves deacylation of mischarged Val-tRNA(Ile).</text>
</comment>
<feature type="binding site" evidence="10">
    <location>
        <position position="598"/>
    </location>
    <ligand>
        <name>ATP</name>
        <dbReference type="ChEBI" id="CHEBI:30616"/>
    </ligand>
</feature>
<evidence type="ECO:0000259" key="12">
    <source>
        <dbReference type="Pfam" id="PF08264"/>
    </source>
</evidence>
<dbReference type="Pfam" id="PF08264">
    <property type="entry name" value="Anticodon_1"/>
    <property type="match status" value="1"/>
</dbReference>
<dbReference type="InterPro" id="IPR002300">
    <property type="entry name" value="aa-tRNA-synth_Ia"/>
</dbReference>
<keyword evidence="10" id="KW-0479">Metal-binding</keyword>
<keyword evidence="14" id="KW-1185">Reference proteome</keyword>
<evidence type="ECO:0000313" key="14">
    <source>
        <dbReference type="Proteomes" id="UP000232229"/>
    </source>
</evidence>
<comment type="cofactor">
    <cofactor evidence="10">
        <name>Zn(2+)</name>
        <dbReference type="ChEBI" id="CHEBI:29105"/>
    </cofactor>
    <text evidence="10">Binds 1 zinc ion per subunit.</text>
</comment>
<dbReference type="InterPro" id="IPR014729">
    <property type="entry name" value="Rossmann-like_a/b/a_fold"/>
</dbReference>
<dbReference type="RefSeq" id="WP_027875682.1">
    <property type="nucleotide sequence ID" value="NZ_CP023173.1"/>
</dbReference>
<dbReference type="InterPro" id="IPR009008">
    <property type="entry name" value="Val/Leu/Ile-tRNA-synth_edit"/>
</dbReference>
<dbReference type="Proteomes" id="UP000232229">
    <property type="component" value="Chromosome"/>
</dbReference>
<evidence type="ECO:0000259" key="11">
    <source>
        <dbReference type="Pfam" id="PF00133"/>
    </source>
</evidence>
<organism evidence="13 14">
    <name type="scientific">Mesoplasma chauliocola</name>
    <dbReference type="NCBI Taxonomy" id="216427"/>
    <lineage>
        <taxon>Bacteria</taxon>
        <taxon>Bacillati</taxon>
        <taxon>Mycoplasmatota</taxon>
        <taxon>Mollicutes</taxon>
        <taxon>Entomoplasmatales</taxon>
        <taxon>Entomoplasmataceae</taxon>
        <taxon>Mesoplasma</taxon>
    </lineage>
</organism>
<keyword evidence="10" id="KW-0862">Zinc</keyword>
<comment type="similarity">
    <text evidence="1 10">Belongs to the class-I aminoacyl-tRNA synthetase family. IleS type 1 subfamily.</text>
</comment>
<feature type="domain" description="Aminoacyl-tRNA synthetase class Ia" evidence="11">
    <location>
        <begin position="29"/>
        <end position="633"/>
    </location>
</feature>
<keyword evidence="4 10" id="KW-0547">Nucleotide-binding</keyword>
<feature type="short sequence motif" description="'HIGH' region" evidence="10">
    <location>
        <begin position="59"/>
        <end position="69"/>
    </location>
</feature>
<dbReference type="InterPro" id="IPR001412">
    <property type="entry name" value="aa-tRNA-synth_I_CS"/>
</dbReference>
<evidence type="ECO:0000256" key="8">
    <source>
        <dbReference type="ARBA" id="ARBA00025217"/>
    </source>
</evidence>
<dbReference type="GO" id="GO:0005524">
    <property type="term" value="F:ATP binding"/>
    <property type="evidence" value="ECO:0007669"/>
    <property type="project" value="UniProtKB-UniRule"/>
</dbReference>
<name>A0A249SNV1_9MOLU</name>
<accession>A0A249SNV1</accession>
<evidence type="ECO:0000256" key="3">
    <source>
        <dbReference type="ARBA" id="ARBA00022598"/>
    </source>
</evidence>
<evidence type="ECO:0000256" key="10">
    <source>
        <dbReference type="HAMAP-Rule" id="MF_02002"/>
    </source>
</evidence>
<dbReference type="InterPro" id="IPR050081">
    <property type="entry name" value="Ile-tRNA_ligase"/>
</dbReference>
<keyword evidence="7 10" id="KW-0030">Aminoacyl-tRNA synthetase</keyword>
<evidence type="ECO:0000256" key="9">
    <source>
        <dbReference type="ARBA" id="ARBA00048359"/>
    </source>
</evidence>
<dbReference type="GO" id="GO:0005829">
    <property type="term" value="C:cytosol"/>
    <property type="evidence" value="ECO:0007669"/>
    <property type="project" value="TreeGrafter"/>
</dbReference>
<dbReference type="Gene3D" id="3.40.50.620">
    <property type="entry name" value="HUPs"/>
    <property type="match status" value="2"/>
</dbReference>
<feature type="domain" description="Methionyl/Valyl/Leucyl/Isoleucyl-tRNA synthetase anticodon-binding" evidence="12">
    <location>
        <begin position="676"/>
        <end position="827"/>
    </location>
</feature>
<evidence type="ECO:0000313" key="13">
    <source>
        <dbReference type="EMBL" id="ASZ09161.1"/>
    </source>
</evidence>
<dbReference type="PRINTS" id="PR00984">
    <property type="entry name" value="TRNASYNTHILE"/>
</dbReference>
<comment type="domain">
    <text evidence="10">IleRS has two distinct active sites: one for aminoacylation and one for editing. The misactivated valine is translocated from the active site to the editing site, which sterically excludes the correctly activated isoleucine. The single editing site contains two valyl binding pockets, one specific for each substrate (Val-AMP or Val-tRNA(Ile)).</text>
</comment>
<dbReference type="GO" id="GO:0002161">
    <property type="term" value="F:aminoacyl-tRNA deacylase activity"/>
    <property type="evidence" value="ECO:0007669"/>
    <property type="project" value="InterPro"/>
</dbReference>
<dbReference type="PROSITE" id="PS00178">
    <property type="entry name" value="AA_TRNA_LIGASE_I"/>
    <property type="match status" value="1"/>
</dbReference>
<dbReference type="GO" id="GO:0006428">
    <property type="term" value="P:isoleucyl-tRNA aminoacylation"/>
    <property type="evidence" value="ECO:0007669"/>
    <property type="project" value="UniProtKB-UniRule"/>
</dbReference>
<dbReference type="InterPro" id="IPR013155">
    <property type="entry name" value="M/V/L/I-tRNA-synth_anticd-bd"/>
</dbReference>
<dbReference type="Pfam" id="PF00133">
    <property type="entry name" value="tRNA-synt_1"/>
    <property type="match status" value="1"/>
</dbReference>
<dbReference type="EC" id="6.1.1.5" evidence="10"/>
<dbReference type="Gene3D" id="3.90.740.10">
    <property type="entry name" value="Valyl/Leucyl/Isoleucyl-tRNA synthetase, editing domain"/>
    <property type="match status" value="1"/>
</dbReference>
<gene>
    <name evidence="10" type="primary">ileS</name>
    <name evidence="13" type="ORF">CK556_02205</name>
</gene>
<feature type="binding site" evidence="10">
    <location>
        <position position="882"/>
    </location>
    <ligand>
        <name>Zn(2+)</name>
        <dbReference type="ChEBI" id="CHEBI:29105"/>
    </ligand>
</feature>
<dbReference type="Gene3D" id="1.10.730.20">
    <property type="match status" value="1"/>
</dbReference>
<evidence type="ECO:0000256" key="4">
    <source>
        <dbReference type="ARBA" id="ARBA00022741"/>
    </source>
</evidence>
<dbReference type="SUPFAM" id="SSF47323">
    <property type="entry name" value="Anticodon-binding domain of a subclass of class I aminoacyl-tRNA synthetases"/>
    <property type="match status" value="1"/>
</dbReference>
<dbReference type="CDD" id="cd07960">
    <property type="entry name" value="Anticodon_Ia_Ile_BEm"/>
    <property type="match status" value="1"/>
</dbReference>
<dbReference type="AlphaFoldDB" id="A0A249SNV1"/>
<feature type="binding site" evidence="10">
    <location>
        <position position="898"/>
    </location>
    <ligand>
        <name>Zn(2+)</name>
        <dbReference type="ChEBI" id="CHEBI:29105"/>
    </ligand>
</feature>
<comment type="catalytic activity">
    <reaction evidence="9 10">
        <text>tRNA(Ile) + L-isoleucine + ATP = L-isoleucyl-tRNA(Ile) + AMP + diphosphate</text>
        <dbReference type="Rhea" id="RHEA:11060"/>
        <dbReference type="Rhea" id="RHEA-COMP:9666"/>
        <dbReference type="Rhea" id="RHEA-COMP:9695"/>
        <dbReference type="ChEBI" id="CHEBI:30616"/>
        <dbReference type="ChEBI" id="CHEBI:33019"/>
        <dbReference type="ChEBI" id="CHEBI:58045"/>
        <dbReference type="ChEBI" id="CHEBI:78442"/>
        <dbReference type="ChEBI" id="CHEBI:78528"/>
        <dbReference type="ChEBI" id="CHEBI:456215"/>
        <dbReference type="EC" id="6.1.1.5"/>
    </reaction>
</comment>
<dbReference type="InterPro" id="IPR033708">
    <property type="entry name" value="Anticodon_Ile_BEm"/>
</dbReference>
<evidence type="ECO:0000256" key="5">
    <source>
        <dbReference type="ARBA" id="ARBA00022840"/>
    </source>
</evidence>
<dbReference type="SUPFAM" id="SSF50677">
    <property type="entry name" value="ValRS/IleRS/LeuRS editing domain"/>
    <property type="match status" value="1"/>
</dbReference>
<sequence length="908" mass="104922">MKNVYKDTLLIGQTDFDMRAGLKDKEPAIQAMWESKKIYDQKQKLNEGKPLFMLHDGPPYANGDLHIGHALNKTLKDMIIRWKNANGYLAPFIMGWDTHGLPIETAVTKMGIDRKKTPAVDFRNMCKDYALKQVANQANQFKRLGIFSNSDVKYVTLTHDFEVSELRLFQKMYEKEMIYKALKPIYWSPSSESALAESEIEYKDIKSPTIFVAMNIVEGNSKIDTDTEIVIWTTTPWTIPSNQMAAVGENIEYNIVKVNERKFILASSLVSKIAEQIGWESFEILDTLKGHEIVGIKYSHPLYEQKINQVVIGHHVTDEAGTGIVHIAGGFGEDDYMIVKKHGLQPFAPIDDQGKFTSEIGEYDKSLVGVFYEEANKMVGMNLEAKKRLLKFKFVSHSYPHDWRTKKPVIYRCTWQWFIRLDKAKDQILSNVDNITTKPEWAKKRLYQVLEDRTDWTISRQRLWGVPIVAFYDEQDKLVLNNEILAFAINKISELGTNAWFDQPTDIFLPEEYKNKNLRKEKDILDVWFDSGSSAIALSERFKNLPLPYDLYLEGNDQYRGWFNASMINSTIYSGKSPYKKLISHGMTVDEKGNKMSKSLGNGIDPIVFANSQGADILRLWVASTDYTDDQKIGPEIIKQIGETYRKIRNTMRFILANLFDFDPTKDYQKELSEVDQFALHNLTIVKNKASEAYDNLAYNQVYNLLINYVTKDLSSFYLDFIKDILYIEQKDSLRRRQVQTVLYEQFWMLIDLLRPILIHTTEEAYQSMIEKNKAESVHLLDNRKQEFLQTESFITKWNNIMILRDDVNKALEIAREEKIINKGFEAIVNVCLKEGYKNIESVTELEKIFIVNTLNFTNNCSGLSDQKVACVGVEPKQGLKCERCWGIFDVLIDEEICERCHSVVKSI</sequence>
<evidence type="ECO:0000256" key="2">
    <source>
        <dbReference type="ARBA" id="ARBA00022490"/>
    </source>
</evidence>
<dbReference type="InterPro" id="IPR023585">
    <property type="entry name" value="Ile-tRNA-ligase_type1"/>
</dbReference>
<feature type="binding site" evidence="10">
    <location>
        <position position="554"/>
    </location>
    <ligand>
        <name>L-isoleucyl-5'-AMP</name>
        <dbReference type="ChEBI" id="CHEBI:178002"/>
    </ligand>
</feature>
<feature type="binding site" evidence="10">
    <location>
        <position position="901"/>
    </location>
    <ligand>
        <name>Zn(2+)</name>
        <dbReference type="ChEBI" id="CHEBI:29105"/>
    </ligand>
</feature>
<evidence type="ECO:0000256" key="6">
    <source>
        <dbReference type="ARBA" id="ARBA00022917"/>
    </source>
</evidence>